<evidence type="ECO:0000313" key="2">
    <source>
        <dbReference type="EMBL" id="MDW9253370.1"/>
    </source>
</evidence>
<reference evidence="2" key="1">
    <citation type="submission" date="2018-08" db="EMBL/GenBank/DDBJ databases">
        <title>Identification of Burkholderia cepacia strains that express a Burkholderia pseudomallei-like capsular polysaccharide.</title>
        <authorList>
            <person name="Burtnick M.N."/>
            <person name="Vongsouvath M."/>
            <person name="Newton P."/>
            <person name="Wuthiekanun V."/>
            <person name="Limmathurotsakul D."/>
            <person name="Brett P.J."/>
            <person name="Chantratita N."/>
            <person name="Dance D.A."/>
        </authorList>
    </citation>
    <scope>NUCLEOTIDE SEQUENCE</scope>
    <source>
        <strain evidence="2">SBXCC001</strain>
    </source>
</reference>
<evidence type="ECO:0000313" key="3">
    <source>
        <dbReference type="Proteomes" id="UP001272137"/>
    </source>
</evidence>
<sequence>MGGGLEMRSRGRRRNDPAPAGRVANRRAIAVASAGRRARRPARDDRASC</sequence>
<organism evidence="2 3">
    <name type="scientific">Burkholderia thailandensis</name>
    <dbReference type="NCBI Taxonomy" id="57975"/>
    <lineage>
        <taxon>Bacteria</taxon>
        <taxon>Pseudomonadati</taxon>
        <taxon>Pseudomonadota</taxon>
        <taxon>Betaproteobacteria</taxon>
        <taxon>Burkholderiales</taxon>
        <taxon>Burkholderiaceae</taxon>
        <taxon>Burkholderia</taxon>
        <taxon>pseudomallei group</taxon>
    </lineage>
</organism>
<name>A0AAW9CRX4_BURTH</name>
<protein>
    <submittedName>
        <fullName evidence="2">Uncharacterized protein</fullName>
    </submittedName>
</protein>
<dbReference type="EMBL" id="QXCT01000001">
    <property type="protein sequence ID" value="MDW9253370.1"/>
    <property type="molecule type" value="Genomic_DNA"/>
</dbReference>
<feature type="compositionally biased region" description="Low complexity" evidence="1">
    <location>
        <begin position="26"/>
        <end position="35"/>
    </location>
</feature>
<gene>
    <name evidence="2" type="ORF">C7S16_4225</name>
</gene>
<proteinExistence type="predicted"/>
<comment type="caution">
    <text evidence="2">The sequence shown here is derived from an EMBL/GenBank/DDBJ whole genome shotgun (WGS) entry which is preliminary data.</text>
</comment>
<dbReference type="AlphaFoldDB" id="A0AAW9CRX4"/>
<dbReference type="Proteomes" id="UP001272137">
    <property type="component" value="Unassembled WGS sequence"/>
</dbReference>
<feature type="region of interest" description="Disordered" evidence="1">
    <location>
        <begin position="1"/>
        <end position="49"/>
    </location>
</feature>
<accession>A0AAW9CRX4</accession>
<evidence type="ECO:0000256" key="1">
    <source>
        <dbReference type="SAM" id="MobiDB-lite"/>
    </source>
</evidence>